<proteinExistence type="predicted"/>
<sequence>MFFGYIGISHIPNRLAFGHPTVEDDKITATPLLRTIQKGQITELQKDEKENYSFTDPVPAGKGYERAIVAKNDCPLLEQISINVNDGTGFQPVQIWRSVGSTYKLATNFAPILRIYGWIDPTINVSPGQILQENGPGDLLWEADPSTLRVVTMLQLTFDLTTQKLALKPSP</sequence>
<dbReference type="EMBL" id="CAFZ01000574">
    <property type="protein sequence ID" value="CCA75994.1"/>
    <property type="molecule type" value="Genomic_DNA"/>
</dbReference>
<protein>
    <submittedName>
        <fullName evidence="1">Uncharacterized protein</fullName>
    </submittedName>
</protein>
<dbReference type="HOGENOM" id="CLU_1563476_0_0_1"/>
<dbReference type="AlphaFoldDB" id="G4TXF1"/>
<evidence type="ECO:0000313" key="2">
    <source>
        <dbReference type="Proteomes" id="UP000007148"/>
    </source>
</evidence>
<organism evidence="1 2">
    <name type="scientific">Serendipita indica (strain DSM 11827)</name>
    <name type="common">Root endophyte fungus</name>
    <name type="synonym">Piriformospora indica</name>
    <dbReference type="NCBI Taxonomy" id="1109443"/>
    <lineage>
        <taxon>Eukaryota</taxon>
        <taxon>Fungi</taxon>
        <taxon>Dikarya</taxon>
        <taxon>Basidiomycota</taxon>
        <taxon>Agaricomycotina</taxon>
        <taxon>Agaricomycetes</taxon>
        <taxon>Sebacinales</taxon>
        <taxon>Serendipitaceae</taxon>
        <taxon>Serendipita</taxon>
    </lineage>
</organism>
<keyword evidence="2" id="KW-1185">Reference proteome</keyword>
<evidence type="ECO:0000313" key="1">
    <source>
        <dbReference type="EMBL" id="CCA75994.1"/>
    </source>
</evidence>
<name>G4TXF1_SERID</name>
<reference evidence="1 2" key="1">
    <citation type="journal article" date="2011" name="PLoS Pathog.">
        <title>Endophytic Life Strategies Decoded by Genome and Transcriptome Analyses of the Mutualistic Root Symbiont Piriformospora indica.</title>
        <authorList>
            <person name="Zuccaro A."/>
            <person name="Lahrmann U."/>
            <person name="Guldener U."/>
            <person name="Langen G."/>
            <person name="Pfiffi S."/>
            <person name="Biedenkopf D."/>
            <person name="Wong P."/>
            <person name="Samans B."/>
            <person name="Grimm C."/>
            <person name="Basiewicz M."/>
            <person name="Murat C."/>
            <person name="Martin F."/>
            <person name="Kogel K.H."/>
        </authorList>
    </citation>
    <scope>NUCLEOTIDE SEQUENCE [LARGE SCALE GENOMIC DNA]</scope>
    <source>
        <strain evidence="1 2">DSM 11827</strain>
    </source>
</reference>
<dbReference type="Proteomes" id="UP000007148">
    <property type="component" value="Unassembled WGS sequence"/>
</dbReference>
<gene>
    <name evidence="1" type="ORF">PIIN_09994</name>
</gene>
<accession>G4TXF1</accession>
<dbReference type="InParanoid" id="G4TXF1"/>
<comment type="caution">
    <text evidence="1">The sequence shown here is derived from an EMBL/GenBank/DDBJ whole genome shotgun (WGS) entry which is preliminary data.</text>
</comment>